<reference evidence="2" key="1">
    <citation type="submission" date="2020-08" db="EMBL/GenBank/DDBJ databases">
        <title>Multicomponent nature underlies the extraordinary mechanical properties of spider dragline silk.</title>
        <authorList>
            <person name="Kono N."/>
            <person name="Nakamura H."/>
            <person name="Mori M."/>
            <person name="Yoshida Y."/>
            <person name="Ohtoshi R."/>
            <person name="Malay A.D."/>
            <person name="Moran D.A.P."/>
            <person name="Tomita M."/>
            <person name="Numata K."/>
            <person name="Arakawa K."/>
        </authorList>
    </citation>
    <scope>NUCLEOTIDE SEQUENCE</scope>
</reference>
<feature type="region of interest" description="Disordered" evidence="1">
    <location>
        <begin position="113"/>
        <end position="208"/>
    </location>
</feature>
<comment type="caution">
    <text evidence="2">The sequence shown here is derived from an EMBL/GenBank/DDBJ whole genome shotgun (WGS) entry which is preliminary data.</text>
</comment>
<gene>
    <name evidence="2" type="primary">AVEN_200480_1</name>
    <name evidence="2" type="ORF">NPIL_274961</name>
</gene>
<evidence type="ECO:0000256" key="1">
    <source>
        <dbReference type="SAM" id="MobiDB-lite"/>
    </source>
</evidence>
<name>A0A8X6U5P5_NEPPI</name>
<accession>A0A8X6U5P5</accession>
<sequence>MSWGYTEIPKGPWGTLLLLKGASPEDGKGLDLQVSQLTFDSKARWIDSSRELIMMLMKRKNHLPVISRFYDGIVESGVLAGETENNNAKWTLTAMEKYMRDQSEASVALGLVSQPPTSYNKRKTATVPSQQHQQMTHTPNGDAQESAGEETSPSWASSSTGNTPSFGSSGVAFEFNEENEKGTPIITTTTCTPHSTPENKGHRKSSGAIVTLSSSTELLEALDSGLELSLSKPRKSRKDSDSSMKGNSKTSSGSHGGTPTKTSKLSKLLRRTHSAGCSKDVSTPTLFMKEKADAACDPYSGPSVLNNVIMTSMVTLELRKRHG</sequence>
<dbReference type="AlphaFoldDB" id="A0A8X6U5P5"/>
<feature type="compositionally biased region" description="Low complexity" evidence="1">
    <location>
        <begin position="183"/>
        <end position="196"/>
    </location>
</feature>
<evidence type="ECO:0000313" key="2">
    <source>
        <dbReference type="EMBL" id="GFT94253.1"/>
    </source>
</evidence>
<dbReference type="Proteomes" id="UP000887013">
    <property type="component" value="Unassembled WGS sequence"/>
</dbReference>
<dbReference type="EMBL" id="BMAW01121482">
    <property type="protein sequence ID" value="GFT94253.1"/>
    <property type="molecule type" value="Genomic_DNA"/>
</dbReference>
<feature type="region of interest" description="Disordered" evidence="1">
    <location>
        <begin position="229"/>
        <end position="281"/>
    </location>
</feature>
<evidence type="ECO:0000313" key="3">
    <source>
        <dbReference type="Proteomes" id="UP000887013"/>
    </source>
</evidence>
<dbReference type="OrthoDB" id="6430253at2759"/>
<feature type="compositionally biased region" description="Polar residues" evidence="1">
    <location>
        <begin position="244"/>
        <end position="265"/>
    </location>
</feature>
<keyword evidence="3" id="KW-1185">Reference proteome</keyword>
<proteinExistence type="predicted"/>
<protein>
    <submittedName>
        <fullName evidence="2">Uncharacterized protein</fullName>
    </submittedName>
</protein>
<feature type="compositionally biased region" description="Polar residues" evidence="1">
    <location>
        <begin position="126"/>
        <end position="168"/>
    </location>
</feature>
<organism evidence="2 3">
    <name type="scientific">Nephila pilipes</name>
    <name type="common">Giant wood spider</name>
    <name type="synonym">Nephila maculata</name>
    <dbReference type="NCBI Taxonomy" id="299642"/>
    <lineage>
        <taxon>Eukaryota</taxon>
        <taxon>Metazoa</taxon>
        <taxon>Ecdysozoa</taxon>
        <taxon>Arthropoda</taxon>
        <taxon>Chelicerata</taxon>
        <taxon>Arachnida</taxon>
        <taxon>Araneae</taxon>
        <taxon>Araneomorphae</taxon>
        <taxon>Entelegynae</taxon>
        <taxon>Araneoidea</taxon>
        <taxon>Nephilidae</taxon>
        <taxon>Nephila</taxon>
    </lineage>
</organism>